<evidence type="ECO:0000256" key="1">
    <source>
        <dbReference type="SAM" id="MobiDB-lite"/>
    </source>
</evidence>
<proteinExistence type="predicted"/>
<reference evidence="2" key="1">
    <citation type="submission" date="2023-04" db="EMBL/GenBank/DDBJ databases">
        <authorList>
            <person name="Vijverberg K."/>
            <person name="Xiong W."/>
            <person name="Schranz E."/>
        </authorList>
    </citation>
    <scope>NUCLEOTIDE SEQUENCE</scope>
</reference>
<organism evidence="2 3">
    <name type="scientific">Lactuca saligna</name>
    <name type="common">Willowleaf lettuce</name>
    <dbReference type="NCBI Taxonomy" id="75948"/>
    <lineage>
        <taxon>Eukaryota</taxon>
        <taxon>Viridiplantae</taxon>
        <taxon>Streptophyta</taxon>
        <taxon>Embryophyta</taxon>
        <taxon>Tracheophyta</taxon>
        <taxon>Spermatophyta</taxon>
        <taxon>Magnoliopsida</taxon>
        <taxon>eudicotyledons</taxon>
        <taxon>Gunneridae</taxon>
        <taxon>Pentapetalae</taxon>
        <taxon>asterids</taxon>
        <taxon>campanulids</taxon>
        <taxon>Asterales</taxon>
        <taxon>Asteraceae</taxon>
        <taxon>Cichorioideae</taxon>
        <taxon>Cichorieae</taxon>
        <taxon>Lactucinae</taxon>
        <taxon>Lactuca</taxon>
    </lineage>
</organism>
<feature type="region of interest" description="Disordered" evidence="1">
    <location>
        <begin position="303"/>
        <end position="335"/>
    </location>
</feature>
<keyword evidence="3" id="KW-1185">Reference proteome</keyword>
<name>A0AA35VQR7_LACSI</name>
<dbReference type="PANTHER" id="PTHR48463">
    <property type="entry name" value="DUF223 DOMAIN-CONTAINING PROTEIN"/>
    <property type="match status" value="1"/>
</dbReference>
<dbReference type="AlphaFoldDB" id="A0AA35VQR7"/>
<accession>A0AA35VQR7</accession>
<dbReference type="Proteomes" id="UP001177003">
    <property type="component" value="Chromosome 0"/>
</dbReference>
<evidence type="ECO:0000313" key="3">
    <source>
        <dbReference type="Proteomes" id="UP001177003"/>
    </source>
</evidence>
<protein>
    <submittedName>
        <fullName evidence="2">Uncharacterized protein</fullName>
    </submittedName>
</protein>
<feature type="compositionally biased region" description="Polar residues" evidence="1">
    <location>
        <begin position="320"/>
        <end position="335"/>
    </location>
</feature>
<dbReference type="PANTHER" id="PTHR48463:SF1">
    <property type="entry name" value="DUF223 DOMAIN-CONTAINING PROTEIN"/>
    <property type="match status" value="1"/>
</dbReference>
<gene>
    <name evidence="2" type="ORF">LSALG_LOCUS5195</name>
</gene>
<evidence type="ECO:0000313" key="2">
    <source>
        <dbReference type="EMBL" id="CAI9264553.1"/>
    </source>
</evidence>
<sequence length="412" mass="46647">MSSISELKTDGIGGPLQVRILRKWRHDVRRYETWYLAVDGFSYIEFVLNLSHCYTILDYSCPMLDKYQKFLQNDFYIDVGLMSVIEQIPDTLTIPKNWFHFVSKPQLIDLGDIPSYYPGALRHGSSHATHVYVNPDIPETTSLINLYTGPLRPMPPLAGTPSTLGDMRKKTRSELLVTFLHWIRHFWCTHQSKTFSSKIVGTRQHAQYAKIPFSEGAKIGFVAHMDILTNQTTSMSETSCHKLLGSNLDKFISDNPMTNANVLPVNITNERGNTKTMSIQMIRASTSENIRFIIIDHDPLTRMSDTSIPTTPTPTRTTRARQNNTSPGSSTANQNVAHPLSYDLAGTNTQMQTLLQDAPDKLPYKESTITNQVITDIDKDTVLMLDMFEMMPENITTVVKICNKIIQDHLTT</sequence>
<dbReference type="EMBL" id="OX465086">
    <property type="protein sequence ID" value="CAI9264553.1"/>
    <property type="molecule type" value="Genomic_DNA"/>
</dbReference>